<protein>
    <submittedName>
        <fullName evidence="2">MBL fold metallo-hydrolase</fullName>
    </submittedName>
</protein>
<evidence type="ECO:0000313" key="2">
    <source>
        <dbReference type="EMBL" id="TYK34372.1"/>
    </source>
</evidence>
<dbReference type="GO" id="GO:0016787">
    <property type="term" value="F:hydrolase activity"/>
    <property type="evidence" value="ECO:0007669"/>
    <property type="project" value="UniProtKB-KW"/>
</dbReference>
<dbReference type="InterPro" id="IPR001279">
    <property type="entry name" value="Metallo-B-lactamas"/>
</dbReference>
<gene>
    <name evidence="2" type="ORF">FNJ60_05110</name>
</gene>
<sequence length="249" mass="27699">MELKILGSSSKGNCYLLDNGKESLAIECGIAFKEVQKAVNFDVSRIKGAIVSHEHGDHAKHVENFIQAHIPVYMSTGTLHEVVKKFKSPYLSPLMAEAGCKFEIGNFRILPFNVQHDAAEPFGFLIYHPECGMVLFATDTYYLHYTFAKLNNILIECNYRQDILDANVKAGLLPKALRARTIKSHMEFDTCKETLLANDLSGVNNIVLIHLSDGNSNASEFRQGIMEATGKTVHIAESGMTINFNKSPF</sequence>
<keyword evidence="3" id="KW-1185">Reference proteome</keyword>
<evidence type="ECO:0000259" key="1">
    <source>
        <dbReference type="SMART" id="SM00849"/>
    </source>
</evidence>
<organism evidence="2 3">
    <name type="scientific">Bacteroides pyogenes</name>
    <dbReference type="NCBI Taxonomy" id="310300"/>
    <lineage>
        <taxon>Bacteria</taxon>
        <taxon>Pseudomonadati</taxon>
        <taxon>Bacteroidota</taxon>
        <taxon>Bacteroidia</taxon>
        <taxon>Bacteroidales</taxon>
        <taxon>Bacteroidaceae</taxon>
        <taxon>Bacteroides</taxon>
    </lineage>
</organism>
<accession>A0A5D3EEC5</accession>
<dbReference type="AlphaFoldDB" id="A0A5D3EEC5"/>
<dbReference type="Gene3D" id="3.60.15.10">
    <property type="entry name" value="Ribonuclease Z/Hydroxyacylglutathione hydrolase-like"/>
    <property type="match status" value="1"/>
</dbReference>
<dbReference type="EMBL" id="VKLW01000008">
    <property type="protein sequence ID" value="TYK34372.1"/>
    <property type="molecule type" value="Genomic_DNA"/>
</dbReference>
<dbReference type="Pfam" id="PF12706">
    <property type="entry name" value="Lactamase_B_2"/>
    <property type="match status" value="1"/>
</dbReference>
<dbReference type="PANTHER" id="PTHR47619:SF1">
    <property type="entry name" value="EXODEOXYRIBONUCLEASE WALJ"/>
    <property type="match status" value="1"/>
</dbReference>
<proteinExistence type="predicted"/>
<dbReference type="InterPro" id="IPR036866">
    <property type="entry name" value="RibonucZ/Hydroxyglut_hydro"/>
</dbReference>
<keyword evidence="2" id="KW-0378">Hydrolase</keyword>
<reference evidence="2 3" key="1">
    <citation type="submission" date="2019-07" db="EMBL/GenBank/DDBJ databases">
        <title>Draft Genome Sequences of Bacteroides pyogenes Strains Isolated from the Uterus Holstein Dairy Cows with Metritis.</title>
        <authorList>
            <person name="Cunha F."/>
            <person name="Galvao K.N."/>
            <person name="Jeon S.J."/>
            <person name="Jeong K.C."/>
        </authorList>
    </citation>
    <scope>NUCLEOTIDE SEQUENCE [LARGE SCALE GENOMIC DNA]</scope>
    <source>
        <strain evidence="2 3">KG-31</strain>
    </source>
</reference>
<comment type="caution">
    <text evidence="2">The sequence shown here is derived from an EMBL/GenBank/DDBJ whole genome shotgun (WGS) entry which is preliminary data.</text>
</comment>
<feature type="domain" description="Metallo-beta-lactamase" evidence="1">
    <location>
        <begin position="11"/>
        <end position="185"/>
    </location>
</feature>
<dbReference type="PANTHER" id="PTHR47619">
    <property type="entry name" value="METALLO-HYDROLASE YYCJ-RELATED"/>
    <property type="match status" value="1"/>
</dbReference>
<dbReference type="RefSeq" id="WP_148727277.1">
    <property type="nucleotide sequence ID" value="NZ_CP197398.1"/>
</dbReference>
<evidence type="ECO:0000313" key="3">
    <source>
        <dbReference type="Proteomes" id="UP000324383"/>
    </source>
</evidence>
<name>A0A5D3EEC5_9BACE</name>
<dbReference type="InterPro" id="IPR052533">
    <property type="entry name" value="WalJ/YycJ-like"/>
</dbReference>
<dbReference type="Proteomes" id="UP000324383">
    <property type="component" value="Unassembled WGS sequence"/>
</dbReference>
<dbReference type="SUPFAM" id="SSF56281">
    <property type="entry name" value="Metallo-hydrolase/oxidoreductase"/>
    <property type="match status" value="1"/>
</dbReference>
<dbReference type="SMART" id="SM00849">
    <property type="entry name" value="Lactamase_B"/>
    <property type="match status" value="1"/>
</dbReference>